<proteinExistence type="predicted"/>
<dbReference type="SUPFAM" id="SSF47413">
    <property type="entry name" value="lambda repressor-like DNA-binding domains"/>
    <property type="match status" value="1"/>
</dbReference>
<organism evidence="2 3">
    <name type="scientific">Planktothricoides raciborskii FACHB-1370</name>
    <dbReference type="NCBI Taxonomy" id="2949576"/>
    <lineage>
        <taxon>Bacteria</taxon>
        <taxon>Bacillati</taxon>
        <taxon>Cyanobacteriota</taxon>
        <taxon>Cyanophyceae</taxon>
        <taxon>Oscillatoriophycideae</taxon>
        <taxon>Oscillatoriales</taxon>
        <taxon>Oscillatoriaceae</taxon>
        <taxon>Planktothricoides</taxon>
    </lineage>
</organism>
<dbReference type="Pfam" id="PF13443">
    <property type="entry name" value="HTH_26"/>
    <property type="match status" value="1"/>
</dbReference>
<protein>
    <submittedName>
        <fullName evidence="2">Helix-turn-helix transcriptional regulator</fullName>
    </submittedName>
</protein>
<accession>A0ABR8EI06</accession>
<sequence length="92" mass="10449">MADIYYFSSMLIRWHLAEIMDKYKIQTSEMAEKTGIQPSSISHLRSKTVMPRVDGHRLGTIVTALNACLEDRHNPIRITLLDLISCDETDAA</sequence>
<evidence type="ECO:0000313" key="3">
    <source>
        <dbReference type="Proteomes" id="UP000641954"/>
    </source>
</evidence>
<name>A0ABR8EI06_9CYAN</name>
<keyword evidence="3" id="KW-1185">Reference proteome</keyword>
<dbReference type="RefSeq" id="WP_054465718.1">
    <property type="nucleotide sequence ID" value="NZ_JACJSK010000026.1"/>
</dbReference>
<comment type="caution">
    <text evidence="2">The sequence shown here is derived from an EMBL/GenBank/DDBJ whole genome shotgun (WGS) entry which is preliminary data.</text>
</comment>
<dbReference type="Proteomes" id="UP000641954">
    <property type="component" value="Unassembled WGS sequence"/>
</dbReference>
<evidence type="ECO:0000259" key="1">
    <source>
        <dbReference type="Pfam" id="PF13443"/>
    </source>
</evidence>
<feature type="domain" description="HTH cro/C1-type" evidence="1">
    <location>
        <begin position="15"/>
        <end position="68"/>
    </location>
</feature>
<dbReference type="EMBL" id="JACJSK010000026">
    <property type="protein sequence ID" value="MBD2545744.1"/>
    <property type="molecule type" value="Genomic_DNA"/>
</dbReference>
<reference evidence="2 3" key="1">
    <citation type="journal article" date="2020" name="ISME J.">
        <title>Comparative genomics reveals insights into cyanobacterial evolution and habitat adaptation.</title>
        <authorList>
            <person name="Chen M.Y."/>
            <person name="Teng W.K."/>
            <person name="Zhao L."/>
            <person name="Hu C.X."/>
            <person name="Zhou Y.K."/>
            <person name="Han B.P."/>
            <person name="Song L.R."/>
            <person name="Shu W.S."/>
        </authorList>
    </citation>
    <scope>NUCLEOTIDE SEQUENCE [LARGE SCALE GENOMIC DNA]</scope>
    <source>
        <strain evidence="2 3">FACHB-1370</strain>
    </source>
</reference>
<evidence type="ECO:0000313" key="2">
    <source>
        <dbReference type="EMBL" id="MBD2545744.1"/>
    </source>
</evidence>
<gene>
    <name evidence="2" type="ORF">H6G72_18260</name>
</gene>
<dbReference type="InterPro" id="IPR010982">
    <property type="entry name" value="Lambda_DNA-bd_dom_sf"/>
</dbReference>
<dbReference type="InterPro" id="IPR001387">
    <property type="entry name" value="Cro/C1-type_HTH"/>
</dbReference>